<dbReference type="NCBIfam" id="TIGR04336">
    <property type="entry name" value="AmmeMemoSam_B"/>
    <property type="match status" value="1"/>
</dbReference>
<dbReference type="RefSeq" id="WP_210788662.1">
    <property type="nucleotide sequence ID" value="NZ_JAGPXB010000003.1"/>
</dbReference>
<dbReference type="Pfam" id="PF01875">
    <property type="entry name" value="Memo"/>
    <property type="match status" value="1"/>
</dbReference>
<feature type="chain" id="PRO_5046700110" evidence="2">
    <location>
        <begin position="23"/>
        <end position="361"/>
    </location>
</feature>
<name>A0ABS5D2D8_9FLAO</name>
<dbReference type="Gene3D" id="3.40.830.10">
    <property type="entry name" value="LigB-like"/>
    <property type="match status" value="1"/>
</dbReference>
<dbReference type="Proteomes" id="UP000679008">
    <property type="component" value="Unassembled WGS sequence"/>
</dbReference>
<evidence type="ECO:0000256" key="1">
    <source>
        <dbReference type="ARBA" id="ARBA00006315"/>
    </source>
</evidence>
<dbReference type="PANTHER" id="PTHR11060">
    <property type="entry name" value="PROTEIN MEMO1"/>
    <property type="match status" value="1"/>
</dbReference>
<evidence type="ECO:0000313" key="3">
    <source>
        <dbReference type="EMBL" id="MBQ0908186.1"/>
    </source>
</evidence>
<feature type="signal peptide" evidence="2">
    <location>
        <begin position="1"/>
        <end position="22"/>
    </location>
</feature>
<protein>
    <submittedName>
        <fullName evidence="3">AmmeMemoRadiSam system protein B</fullName>
    </submittedName>
</protein>
<evidence type="ECO:0000313" key="4">
    <source>
        <dbReference type="Proteomes" id="UP000679008"/>
    </source>
</evidence>
<dbReference type="EMBL" id="JAGPXB010000003">
    <property type="protein sequence ID" value="MBQ0908186.1"/>
    <property type="molecule type" value="Genomic_DNA"/>
</dbReference>
<comment type="caution">
    <text evidence="3">The sequence shown here is derived from an EMBL/GenBank/DDBJ whole genome shotgun (WGS) entry which is preliminary data.</text>
</comment>
<dbReference type="CDD" id="cd07361">
    <property type="entry name" value="MEMO_like"/>
    <property type="match status" value="1"/>
</dbReference>
<gene>
    <name evidence="3" type="primary">amrB</name>
    <name evidence="3" type="ORF">KBJ98_05675</name>
</gene>
<evidence type="ECO:0000256" key="2">
    <source>
        <dbReference type="SAM" id="SignalP"/>
    </source>
</evidence>
<comment type="similarity">
    <text evidence="1">Belongs to the MEMO1 family.</text>
</comment>
<proteinExistence type="inferred from homology"/>
<organism evidence="3 4">
    <name type="scientific">Flavobacterium erciyesense</name>
    <dbReference type="NCBI Taxonomy" id="2825842"/>
    <lineage>
        <taxon>Bacteria</taxon>
        <taxon>Pseudomonadati</taxon>
        <taxon>Bacteroidota</taxon>
        <taxon>Flavobacteriia</taxon>
        <taxon>Flavobacteriales</taxon>
        <taxon>Flavobacteriaceae</taxon>
        <taxon>Flavobacterium</taxon>
    </lineage>
</organism>
<keyword evidence="4" id="KW-1185">Reference proteome</keyword>
<dbReference type="InterPro" id="IPR002737">
    <property type="entry name" value="MEMO1_fam"/>
</dbReference>
<keyword evidence="2" id="KW-0732">Signal</keyword>
<dbReference type="PANTHER" id="PTHR11060:SF0">
    <property type="entry name" value="PROTEIN MEMO1"/>
    <property type="match status" value="1"/>
</dbReference>
<sequence>MRLLFILICLCCLCCFCCTSKKNVINPAAVLALEKRVRPVHDTIGFTKYSWQLDSIYNRLGIKDSKNKMQWKAAISPHDDYKYAGRLYYESLKGINANTIILIGVAHRARNFSLQDKIIFGDFTHWQSPYGALKVSDLNAEIMAKFPKSSYLVHNEMQELEHSLEAIVPFLHRKNKNLQIIPILVPYINYETIDSISNALSEVVSKILKEKHLEYGKDVAVVISNDAVHYGNEEWSGDLAPFGVDNEGTKKARAFDMEIIEKCLVNEISLEKVKTFTEYTVKNTDYKEYKWVWCGRYSVPFGVSFANKLNLTLSNKPLKGTFLNYASSIDHELIKVEDLGMGTTAIATQKHWVGYASIKYE</sequence>
<reference evidence="3 4" key="1">
    <citation type="submission" date="2021-04" db="EMBL/GenBank/DDBJ databases">
        <title>Description of novel Flavobacterium sp. F-328.</title>
        <authorList>
            <person name="Saticioglu I.B."/>
        </authorList>
    </citation>
    <scope>NUCLEOTIDE SEQUENCE [LARGE SCALE GENOMIC DNA]</scope>
    <source>
        <strain evidence="3 4">F-328</strain>
    </source>
</reference>
<accession>A0ABS5D2D8</accession>